<dbReference type="SUPFAM" id="SSF52218">
    <property type="entry name" value="Flavoproteins"/>
    <property type="match status" value="1"/>
</dbReference>
<feature type="domain" description="Flavodoxin-like" evidence="3">
    <location>
        <begin position="5"/>
        <end position="175"/>
    </location>
</feature>
<dbReference type="Pfam" id="PF03358">
    <property type="entry name" value="FMN_red"/>
    <property type="match status" value="1"/>
</dbReference>
<dbReference type="PANTHER" id="PTHR30546:SF23">
    <property type="entry name" value="FLAVOPROTEIN-LIKE PROTEIN YCP4-RELATED"/>
    <property type="match status" value="1"/>
</dbReference>
<evidence type="ECO:0000256" key="2">
    <source>
        <dbReference type="ARBA" id="ARBA00022643"/>
    </source>
</evidence>
<dbReference type="InterPro" id="IPR029039">
    <property type="entry name" value="Flavoprotein-like_sf"/>
</dbReference>
<evidence type="ECO:0000259" key="3">
    <source>
        <dbReference type="PROSITE" id="PS50902"/>
    </source>
</evidence>
<organism evidence="4 5">
    <name type="scientific">Candidatus Bandiella euplotis</name>
    <dbReference type="NCBI Taxonomy" id="1664265"/>
    <lineage>
        <taxon>Bacteria</taxon>
        <taxon>Pseudomonadati</taxon>
        <taxon>Pseudomonadota</taxon>
        <taxon>Alphaproteobacteria</taxon>
        <taxon>Rickettsiales</taxon>
        <taxon>Candidatus Midichloriaceae</taxon>
        <taxon>Candidatus Bandiella</taxon>
    </lineage>
</organism>
<sequence length="185" mass="20272">MTKTVAIIYYNRYCYSSILAEHIGKGVEKQGANAVTYDIAHAGNSMISLNEADAIIFGSPTYFGSVAAEVKGFMDATVDIWNNKQWNNKVAAGFTHSSALSGDKLATLMTMFVFAAQHGMIWAGLDLRSCEKVKDYGLELNQPGSWIGLMAQSPKDGEKKPSDLETAEYFGTRIAKVTQKVGYYE</sequence>
<name>A0ABZ0UNR6_9RICK</name>
<keyword evidence="5" id="KW-1185">Reference proteome</keyword>
<proteinExistence type="predicted"/>
<dbReference type="InterPro" id="IPR008254">
    <property type="entry name" value="Flavodoxin/NO_synth"/>
</dbReference>
<dbReference type="InterPro" id="IPR005025">
    <property type="entry name" value="FMN_Rdtase-like_dom"/>
</dbReference>
<gene>
    <name evidence="4" type="ORF">Bandiella_00452</name>
</gene>
<protein>
    <submittedName>
        <fullName evidence="4">NADPH-dependent FMN reductase</fullName>
    </submittedName>
</protein>
<evidence type="ECO:0000313" key="5">
    <source>
        <dbReference type="Proteomes" id="UP001327219"/>
    </source>
</evidence>
<dbReference type="EMBL" id="CP110820">
    <property type="protein sequence ID" value="WPX96343.1"/>
    <property type="molecule type" value="Genomic_DNA"/>
</dbReference>
<reference evidence="4 5" key="1">
    <citation type="submission" date="2022-11" db="EMBL/GenBank/DDBJ databases">
        <title>Host association and intracellularity evolved multiple times independently in the Rickettsiales.</title>
        <authorList>
            <person name="Castelli M."/>
            <person name="Nardi T."/>
            <person name="Gammuto L."/>
            <person name="Bellinzona G."/>
            <person name="Sabaneyeva E."/>
            <person name="Potekhin A."/>
            <person name="Serra V."/>
            <person name="Petroni G."/>
            <person name="Sassera D."/>
        </authorList>
    </citation>
    <scope>NUCLEOTIDE SEQUENCE [LARGE SCALE GENOMIC DNA]</scope>
    <source>
        <strain evidence="4 5">NDG2</strain>
    </source>
</reference>
<keyword evidence="2" id="KW-0288">FMN</keyword>
<accession>A0ABZ0UNR6</accession>
<dbReference type="PROSITE" id="PS50902">
    <property type="entry name" value="FLAVODOXIN_LIKE"/>
    <property type="match status" value="1"/>
</dbReference>
<evidence type="ECO:0000256" key="1">
    <source>
        <dbReference type="ARBA" id="ARBA00022630"/>
    </source>
</evidence>
<evidence type="ECO:0000313" key="4">
    <source>
        <dbReference type="EMBL" id="WPX96343.1"/>
    </source>
</evidence>
<dbReference type="RefSeq" id="WP_323733179.1">
    <property type="nucleotide sequence ID" value="NZ_CP110820.1"/>
</dbReference>
<dbReference type="Proteomes" id="UP001327219">
    <property type="component" value="Chromosome"/>
</dbReference>
<dbReference type="Gene3D" id="3.40.50.360">
    <property type="match status" value="1"/>
</dbReference>
<keyword evidence="1" id="KW-0285">Flavoprotein</keyword>
<dbReference type="PANTHER" id="PTHR30546">
    <property type="entry name" value="FLAVODOXIN-RELATED PROTEIN WRBA-RELATED"/>
    <property type="match status" value="1"/>
</dbReference>